<evidence type="ECO:0000313" key="4">
    <source>
        <dbReference type="Proteomes" id="UP000500961"/>
    </source>
</evidence>
<dbReference type="Pfam" id="PF03372">
    <property type="entry name" value="Exo_endo_phos"/>
    <property type="match status" value="1"/>
</dbReference>
<dbReference type="PANTHER" id="PTHR14859">
    <property type="entry name" value="CALCOFLUOR WHITE HYPERSENSITIVE PROTEIN PRECURSOR"/>
    <property type="match status" value="1"/>
</dbReference>
<dbReference type="Proteomes" id="UP000500961">
    <property type="component" value="Chromosome"/>
</dbReference>
<dbReference type="PANTHER" id="PTHR14859:SF15">
    <property type="entry name" value="ENDONUCLEASE_EXONUCLEASE_PHOSPHATASE DOMAIN-CONTAINING PROTEIN"/>
    <property type="match status" value="1"/>
</dbReference>
<feature type="transmembrane region" description="Helical" evidence="1">
    <location>
        <begin position="37"/>
        <end position="60"/>
    </location>
</feature>
<reference evidence="3 4" key="1">
    <citation type="submission" date="2019-07" db="EMBL/GenBank/DDBJ databases">
        <title>Thalassofilum flectens gen. nov., sp. nov., a novel moderate thermophilic anaerobe from a shallow sea hot spring in Kunashir Island (Russia), representing a new family in the order Bacteroidales, and proposal of Thalassofilacea fam. nov.</title>
        <authorList>
            <person name="Kochetkova T.V."/>
            <person name="Podosokorskaya O.A."/>
            <person name="Novikov A."/>
            <person name="Elcheninov A.G."/>
            <person name="Toshchakov S.V."/>
            <person name="Kublanov I.V."/>
        </authorList>
    </citation>
    <scope>NUCLEOTIDE SEQUENCE [LARGE SCALE GENOMIC DNA]</scope>
    <source>
        <strain evidence="3 4">38-H</strain>
    </source>
</reference>
<accession>A0A7D3XWG3</accession>
<dbReference type="InterPro" id="IPR051916">
    <property type="entry name" value="GPI-anchor_lipid_remodeler"/>
</dbReference>
<keyword evidence="1" id="KW-0472">Membrane</keyword>
<name>A0A7D3XWG3_9BACT</name>
<dbReference type="GO" id="GO:0003824">
    <property type="term" value="F:catalytic activity"/>
    <property type="evidence" value="ECO:0007669"/>
    <property type="project" value="InterPro"/>
</dbReference>
<dbReference type="CDD" id="cd09084">
    <property type="entry name" value="EEP-2"/>
    <property type="match status" value="1"/>
</dbReference>
<dbReference type="AlphaFoldDB" id="A0A7D3XWG3"/>
<dbReference type="EMBL" id="CP041345">
    <property type="protein sequence ID" value="QKG80708.1"/>
    <property type="molecule type" value="Genomic_DNA"/>
</dbReference>
<protein>
    <recommendedName>
        <fullName evidence="2">Endonuclease/exonuclease/phosphatase domain-containing protein</fullName>
    </recommendedName>
</protein>
<gene>
    <name evidence="3" type="ORF">FHG85_10670</name>
</gene>
<dbReference type="GO" id="GO:0016020">
    <property type="term" value="C:membrane"/>
    <property type="evidence" value="ECO:0007669"/>
    <property type="project" value="GOC"/>
</dbReference>
<dbReference type="RefSeq" id="WP_173075724.1">
    <property type="nucleotide sequence ID" value="NZ_CP041345.1"/>
</dbReference>
<keyword evidence="1" id="KW-0812">Transmembrane</keyword>
<proteinExistence type="predicted"/>
<dbReference type="InterPro" id="IPR036691">
    <property type="entry name" value="Endo/exonu/phosph_ase_sf"/>
</dbReference>
<evidence type="ECO:0000256" key="1">
    <source>
        <dbReference type="SAM" id="Phobius"/>
    </source>
</evidence>
<dbReference type="GO" id="GO:0006506">
    <property type="term" value="P:GPI anchor biosynthetic process"/>
    <property type="evidence" value="ECO:0007669"/>
    <property type="project" value="TreeGrafter"/>
</dbReference>
<sequence length="360" mass="42230">MLLVRLIHRLLVWFNVLFALALVLTYLSVYVNPENFWFAAVLGLFYPMFLLINLLFLVYWIFRWRKFVFISLIAIILGLNHFNSFIQLPFGKTKKDNADLKVMSYNVNLFRLYSWSDQKASFHDILKYISNNQIDVVCLQEYFTKNDGYNKEDAERISGMRVYPSYLLKRATTAYGLAILTNLPVINKGEIAFSNSLNACMYVDLLTGNDTIRIYNLHLQSTRLKERNFNFLLRNEFKIDSKNYDEFRDLVSRLGVAFQKRAKQVNQVLEHINDCKYPVLICGDFNDSPISYTYQTLTKQLHDTFKDAGIGVETTFSGIWPSYRIDYILRSNHFLTTQYSSPRLNYSDHYPIIVGVKLKR</sequence>
<feature type="transmembrane region" description="Helical" evidence="1">
    <location>
        <begin position="67"/>
        <end position="86"/>
    </location>
</feature>
<dbReference type="Gene3D" id="3.60.10.10">
    <property type="entry name" value="Endonuclease/exonuclease/phosphatase"/>
    <property type="match status" value="1"/>
</dbReference>
<feature type="transmembrane region" description="Helical" evidence="1">
    <location>
        <begin position="12"/>
        <end position="31"/>
    </location>
</feature>
<keyword evidence="4" id="KW-1185">Reference proteome</keyword>
<organism evidence="3 4">
    <name type="scientific">Tenuifilum thalassicum</name>
    <dbReference type="NCBI Taxonomy" id="2590900"/>
    <lineage>
        <taxon>Bacteria</taxon>
        <taxon>Pseudomonadati</taxon>
        <taxon>Bacteroidota</taxon>
        <taxon>Bacteroidia</taxon>
        <taxon>Bacteroidales</taxon>
        <taxon>Tenuifilaceae</taxon>
        <taxon>Tenuifilum</taxon>
    </lineage>
</organism>
<keyword evidence="1" id="KW-1133">Transmembrane helix</keyword>
<dbReference type="InterPro" id="IPR005135">
    <property type="entry name" value="Endo/exonuclease/phosphatase"/>
</dbReference>
<evidence type="ECO:0000259" key="2">
    <source>
        <dbReference type="Pfam" id="PF03372"/>
    </source>
</evidence>
<evidence type="ECO:0000313" key="3">
    <source>
        <dbReference type="EMBL" id="QKG80708.1"/>
    </source>
</evidence>
<feature type="domain" description="Endonuclease/exonuclease/phosphatase" evidence="2">
    <location>
        <begin position="103"/>
        <end position="349"/>
    </location>
</feature>
<dbReference type="KEGG" id="ttz:FHG85_10670"/>
<dbReference type="SUPFAM" id="SSF56219">
    <property type="entry name" value="DNase I-like"/>
    <property type="match status" value="1"/>
</dbReference>